<evidence type="ECO:0000313" key="2">
    <source>
        <dbReference type="EMBL" id="QJA74446.1"/>
    </source>
</evidence>
<evidence type="ECO:0000313" key="1">
    <source>
        <dbReference type="EMBL" id="QJA61678.1"/>
    </source>
</evidence>
<protein>
    <submittedName>
        <fullName evidence="2">Uncharacterized protein</fullName>
    </submittedName>
</protein>
<sequence length="126" mass="15181">MKDFTETIEYFDKIDQTYLDCKAKNLSRYSDEWSEFSRPMNIEIRKKIESNHPEKLLLKMVLPYWFNRSIMLELYFTKKHKIRRNRLRKLSENCTAIRKDVSRGRANEDDMLTLNDIARLSLKGAL</sequence>
<gene>
    <name evidence="2" type="ORF">MM415A01998_0002</name>
    <name evidence="1" type="ORF">MM415B00899_0010</name>
</gene>
<name>A0A6M3JWK8_9ZZZZ</name>
<organism evidence="2">
    <name type="scientific">viral metagenome</name>
    <dbReference type="NCBI Taxonomy" id="1070528"/>
    <lineage>
        <taxon>unclassified sequences</taxon>
        <taxon>metagenomes</taxon>
        <taxon>organismal metagenomes</taxon>
    </lineage>
</organism>
<reference evidence="2" key="1">
    <citation type="submission" date="2020-03" db="EMBL/GenBank/DDBJ databases">
        <title>The deep terrestrial virosphere.</title>
        <authorList>
            <person name="Holmfeldt K."/>
            <person name="Nilsson E."/>
            <person name="Simone D."/>
            <person name="Lopez-Fernandez M."/>
            <person name="Wu X."/>
            <person name="de Brujin I."/>
            <person name="Lundin D."/>
            <person name="Andersson A."/>
            <person name="Bertilsson S."/>
            <person name="Dopson M."/>
        </authorList>
    </citation>
    <scope>NUCLEOTIDE SEQUENCE</scope>
    <source>
        <strain evidence="2">MM415A01998</strain>
        <strain evidence="1">MM415B00899</strain>
    </source>
</reference>
<dbReference type="EMBL" id="MT141449">
    <property type="protein sequence ID" value="QJA61678.1"/>
    <property type="molecule type" value="Genomic_DNA"/>
</dbReference>
<dbReference type="AlphaFoldDB" id="A0A6M3JWK8"/>
<proteinExistence type="predicted"/>
<dbReference type="EMBL" id="MT142099">
    <property type="protein sequence ID" value="QJA74446.1"/>
    <property type="molecule type" value="Genomic_DNA"/>
</dbReference>
<accession>A0A6M3JWK8</accession>